<evidence type="ECO:0000256" key="1">
    <source>
        <dbReference type="SAM" id="MobiDB-lite"/>
    </source>
</evidence>
<evidence type="ECO:0000313" key="3">
    <source>
        <dbReference type="Proteomes" id="UP000008021"/>
    </source>
</evidence>
<dbReference type="Proteomes" id="UP000008021">
    <property type="component" value="Chromosome 12"/>
</dbReference>
<dbReference type="AlphaFoldDB" id="A0A0E0FEN2"/>
<dbReference type="EnsemblPlants" id="OMERI12G14540.1">
    <property type="protein sequence ID" value="OMERI12G14540.1"/>
    <property type="gene ID" value="OMERI12G14540"/>
</dbReference>
<feature type="compositionally biased region" description="Polar residues" evidence="1">
    <location>
        <begin position="104"/>
        <end position="115"/>
    </location>
</feature>
<reference evidence="2" key="1">
    <citation type="submission" date="2015-04" db="UniProtKB">
        <authorList>
            <consortium name="EnsemblPlants"/>
        </authorList>
    </citation>
    <scope>IDENTIFICATION</scope>
</reference>
<proteinExistence type="predicted"/>
<dbReference type="HOGENOM" id="CLU_2112775_0_0_1"/>
<protein>
    <submittedName>
        <fullName evidence="2">Uncharacterized protein</fullName>
    </submittedName>
</protein>
<feature type="region of interest" description="Disordered" evidence="1">
    <location>
        <begin position="66"/>
        <end position="115"/>
    </location>
</feature>
<accession>A0A0E0FEN2</accession>
<evidence type="ECO:0000313" key="2">
    <source>
        <dbReference type="EnsemblPlants" id="OMERI12G14540.1"/>
    </source>
</evidence>
<organism evidence="2">
    <name type="scientific">Oryza meridionalis</name>
    <dbReference type="NCBI Taxonomy" id="40149"/>
    <lineage>
        <taxon>Eukaryota</taxon>
        <taxon>Viridiplantae</taxon>
        <taxon>Streptophyta</taxon>
        <taxon>Embryophyta</taxon>
        <taxon>Tracheophyta</taxon>
        <taxon>Spermatophyta</taxon>
        <taxon>Magnoliopsida</taxon>
        <taxon>Liliopsida</taxon>
        <taxon>Poales</taxon>
        <taxon>Poaceae</taxon>
        <taxon>BOP clade</taxon>
        <taxon>Oryzoideae</taxon>
        <taxon>Oryzeae</taxon>
        <taxon>Oryzinae</taxon>
        <taxon>Oryza</taxon>
    </lineage>
</organism>
<keyword evidence="3" id="KW-1185">Reference proteome</keyword>
<sequence length="115" mass="11695">MIDLSSPRPHDTTPYVVVALAGDQPCHPPSSHPSLDRSIATTTMASRLVRAAHGASRVARLAAAAAARRDDEGASRVARSARAAATASPSSPSPLTTLIASPSATAPSPQMMESA</sequence>
<reference evidence="2" key="2">
    <citation type="submission" date="2018-05" db="EMBL/GenBank/DDBJ databases">
        <title>OmerRS3 (Oryza meridionalis Reference Sequence Version 3).</title>
        <authorList>
            <person name="Zhang J."/>
            <person name="Kudrna D."/>
            <person name="Lee S."/>
            <person name="Talag J."/>
            <person name="Welchert J."/>
            <person name="Wing R.A."/>
        </authorList>
    </citation>
    <scope>NUCLEOTIDE SEQUENCE [LARGE SCALE GENOMIC DNA]</scope>
    <source>
        <strain evidence="2">cv. OR44</strain>
    </source>
</reference>
<dbReference type="eggNOG" id="ENOG502R3AG">
    <property type="taxonomic scope" value="Eukaryota"/>
</dbReference>
<name>A0A0E0FEN2_9ORYZ</name>
<dbReference type="Gramene" id="OMERI12G14540.1">
    <property type="protein sequence ID" value="OMERI12G14540.1"/>
    <property type="gene ID" value="OMERI12G14540"/>
</dbReference>
<feature type="compositionally biased region" description="Low complexity" evidence="1">
    <location>
        <begin position="75"/>
        <end position="103"/>
    </location>
</feature>